<name>A0A9Q0AQX8_9PEZI</name>
<dbReference type="CDD" id="cd05289">
    <property type="entry name" value="MDR_like_2"/>
    <property type="match status" value="1"/>
</dbReference>
<dbReference type="InterPro" id="IPR013154">
    <property type="entry name" value="ADH-like_N"/>
</dbReference>
<dbReference type="SUPFAM" id="SSF50129">
    <property type="entry name" value="GroES-like"/>
    <property type="match status" value="1"/>
</dbReference>
<comment type="caution">
    <text evidence="2">The sequence shown here is derived from an EMBL/GenBank/DDBJ whole genome shotgun (WGS) entry which is preliminary data.</text>
</comment>
<proteinExistence type="predicted"/>
<keyword evidence="3" id="KW-1185">Reference proteome</keyword>
<dbReference type="Gene3D" id="3.40.50.720">
    <property type="entry name" value="NAD(P)-binding Rossmann-like Domain"/>
    <property type="match status" value="1"/>
</dbReference>
<dbReference type="Pfam" id="PF13602">
    <property type="entry name" value="ADH_zinc_N_2"/>
    <property type="match status" value="1"/>
</dbReference>
<evidence type="ECO:0000313" key="2">
    <source>
        <dbReference type="EMBL" id="KAI1874677.1"/>
    </source>
</evidence>
<sequence length="320" mass="33857">MKAVQVIGDALSPHISCNNDLPQPTPRAAEMLIQVHAAGITGDEVTWPELYRTPSRIPGHEISGVIASTGPDYVGPLKVGQEVAAFLTAERGEGQAEYALCSADEVTSKPTSISHAEAAALPIPLLTAWEAITDHAKITSGMKVLVTGASGAVGSIFTQLAAHLTGAEVIALASRQNHESLKRLGAHSVLDYNTEDWEKAATGVDVIFDTVGGDILAKTWEAISDSGTIITVADPPPPWAFGKGPAAESVGRPGVKYIYFVVSPNSERLRKALEFIDTGVVKALNIKTFPFEEASQAWSHAQGRNRGYKAVIDLKGAEKS</sequence>
<dbReference type="InterPro" id="IPR036291">
    <property type="entry name" value="NAD(P)-bd_dom_sf"/>
</dbReference>
<dbReference type="EMBL" id="JAFIMR010000009">
    <property type="protein sequence ID" value="KAI1874677.1"/>
    <property type="molecule type" value="Genomic_DNA"/>
</dbReference>
<dbReference type="InterPro" id="IPR011032">
    <property type="entry name" value="GroES-like_sf"/>
</dbReference>
<dbReference type="SUPFAM" id="SSF51735">
    <property type="entry name" value="NAD(P)-binding Rossmann-fold domains"/>
    <property type="match status" value="1"/>
</dbReference>
<dbReference type="PANTHER" id="PTHR43482">
    <property type="entry name" value="PROTEIN AST1-RELATED"/>
    <property type="match status" value="1"/>
</dbReference>
<protein>
    <recommendedName>
        <fullName evidence="1">Enoyl reductase (ER) domain-containing protein</fullName>
    </recommendedName>
</protein>
<dbReference type="InterPro" id="IPR020843">
    <property type="entry name" value="ER"/>
</dbReference>
<accession>A0A9Q0AQX8</accession>
<dbReference type="Proteomes" id="UP000829685">
    <property type="component" value="Unassembled WGS sequence"/>
</dbReference>
<evidence type="ECO:0000259" key="1">
    <source>
        <dbReference type="SMART" id="SM00829"/>
    </source>
</evidence>
<dbReference type="Gene3D" id="3.90.180.10">
    <property type="entry name" value="Medium-chain alcohol dehydrogenases, catalytic domain"/>
    <property type="match status" value="1"/>
</dbReference>
<gene>
    <name evidence="2" type="ORF">JX265_004885</name>
</gene>
<dbReference type="SMART" id="SM00829">
    <property type="entry name" value="PKS_ER"/>
    <property type="match status" value="1"/>
</dbReference>
<evidence type="ECO:0000313" key="3">
    <source>
        <dbReference type="Proteomes" id="UP000829685"/>
    </source>
</evidence>
<dbReference type="PANTHER" id="PTHR43482:SF4">
    <property type="entry name" value="ALCOHOL DEHYDROGENASE, PUTATIVE (AFU_ORTHOLOGUE AFUA_7G06260)-RELATED"/>
    <property type="match status" value="1"/>
</dbReference>
<dbReference type="GO" id="GO:0016491">
    <property type="term" value="F:oxidoreductase activity"/>
    <property type="evidence" value="ECO:0007669"/>
    <property type="project" value="InterPro"/>
</dbReference>
<dbReference type="AlphaFoldDB" id="A0A9Q0AQX8"/>
<dbReference type="Pfam" id="PF08240">
    <property type="entry name" value="ADH_N"/>
    <property type="match status" value="1"/>
</dbReference>
<dbReference type="InterPro" id="IPR052585">
    <property type="entry name" value="Lipid_raft_assoc_Zn_ADH"/>
</dbReference>
<feature type="domain" description="Enoyl reductase (ER)" evidence="1">
    <location>
        <begin position="8"/>
        <end position="312"/>
    </location>
</feature>
<organism evidence="2 3">
    <name type="scientific">Neoarthrinium moseri</name>
    <dbReference type="NCBI Taxonomy" id="1658444"/>
    <lineage>
        <taxon>Eukaryota</taxon>
        <taxon>Fungi</taxon>
        <taxon>Dikarya</taxon>
        <taxon>Ascomycota</taxon>
        <taxon>Pezizomycotina</taxon>
        <taxon>Sordariomycetes</taxon>
        <taxon>Xylariomycetidae</taxon>
        <taxon>Amphisphaeriales</taxon>
        <taxon>Apiosporaceae</taxon>
        <taxon>Neoarthrinium</taxon>
    </lineage>
</organism>
<reference evidence="2" key="1">
    <citation type="submission" date="2021-03" db="EMBL/GenBank/DDBJ databases">
        <title>Revisited historic fungal species revealed as producer of novel bioactive compounds through whole genome sequencing and comparative genomics.</title>
        <authorList>
            <person name="Vignolle G.A."/>
            <person name="Hochenegger N."/>
            <person name="Mach R.L."/>
            <person name="Mach-Aigner A.R."/>
            <person name="Javad Rahimi M."/>
            <person name="Salim K.A."/>
            <person name="Chan C.M."/>
            <person name="Lim L.B.L."/>
            <person name="Cai F."/>
            <person name="Druzhinina I.S."/>
            <person name="U'Ren J.M."/>
            <person name="Derntl C."/>
        </authorList>
    </citation>
    <scope>NUCLEOTIDE SEQUENCE</scope>
    <source>
        <strain evidence="2">TUCIM 5799</strain>
    </source>
</reference>